<name>A0A974BIR5_SEDHY</name>
<dbReference type="EMBL" id="JACBNQ010000005">
    <property type="protein sequence ID" value="NYB73994.1"/>
    <property type="molecule type" value="Genomic_DNA"/>
</dbReference>
<evidence type="ECO:0000256" key="2">
    <source>
        <dbReference type="ARBA" id="ARBA00023239"/>
    </source>
</evidence>
<evidence type="ECO:0000256" key="1">
    <source>
        <dbReference type="ARBA" id="ARBA00007592"/>
    </source>
</evidence>
<dbReference type="GO" id="GO:0008840">
    <property type="term" value="F:4-hydroxy-tetrahydrodipicolinate synthase activity"/>
    <property type="evidence" value="ECO:0007669"/>
    <property type="project" value="TreeGrafter"/>
</dbReference>
<sequence length="298" mass="33111">MAFIHIRGVIPPMITPFDEKDEVDYDKFRRNIEKWNKYDLAGYLVLGSNSETVYLTEEEKLKLIELTVKHKKPGQIVFAGTGMESTGATVDLTNKAAVMGADCALIVTPFYYGGKMNDEALINFYTDVADNVKIPIMIYNVTKFTHVNISPYAVGVLCKHHNIIGMKDSSGNVSQLIDFKRAVGDAEFNLMVGTASVWYPALTLGIKAAVMALANCCPGECIDVQREFERGNIEKARELYERVFPVNSAVTGTYGIAGLKYACDLLGFEGGYVRKPLIQLKEHENTELIEILKKSKVC</sequence>
<dbReference type="Proteomes" id="UP000611629">
    <property type="component" value="Unassembled WGS sequence"/>
</dbReference>
<dbReference type="CDD" id="cd00408">
    <property type="entry name" value="DHDPS-like"/>
    <property type="match status" value="1"/>
</dbReference>
<evidence type="ECO:0000256" key="4">
    <source>
        <dbReference type="PIRSR" id="PIRSR001365-1"/>
    </source>
</evidence>
<reference evidence="6" key="1">
    <citation type="submission" date="2020-07" db="EMBL/GenBank/DDBJ databases">
        <title>Genomic analysis of a strain of Sedimentibacter Hydroxybenzoicus DSM7310.</title>
        <authorList>
            <person name="Ma S."/>
        </authorList>
    </citation>
    <scope>NUCLEOTIDE SEQUENCE</scope>
    <source>
        <strain evidence="6">DSM 7310</strain>
    </source>
</reference>
<dbReference type="RefSeq" id="WP_179237683.1">
    <property type="nucleotide sequence ID" value="NZ_JACBNQ010000005.1"/>
</dbReference>
<evidence type="ECO:0000256" key="5">
    <source>
        <dbReference type="PIRSR" id="PIRSR001365-2"/>
    </source>
</evidence>
<evidence type="ECO:0000313" key="7">
    <source>
        <dbReference type="Proteomes" id="UP000611629"/>
    </source>
</evidence>
<dbReference type="PRINTS" id="PR00146">
    <property type="entry name" value="DHPICSNTHASE"/>
</dbReference>
<dbReference type="InterPro" id="IPR013785">
    <property type="entry name" value="Aldolase_TIM"/>
</dbReference>
<protein>
    <submittedName>
        <fullName evidence="6">Dihydrodipicolinate synthase family protein</fullName>
    </submittedName>
</protein>
<proteinExistence type="inferred from homology"/>
<organism evidence="6 7">
    <name type="scientific">Sedimentibacter hydroxybenzoicus DSM 7310</name>
    <dbReference type="NCBI Taxonomy" id="1123245"/>
    <lineage>
        <taxon>Bacteria</taxon>
        <taxon>Bacillati</taxon>
        <taxon>Bacillota</taxon>
        <taxon>Tissierellia</taxon>
        <taxon>Sedimentibacter</taxon>
    </lineage>
</organism>
<dbReference type="InterPro" id="IPR002220">
    <property type="entry name" value="DapA-like"/>
</dbReference>
<dbReference type="Gene3D" id="3.20.20.70">
    <property type="entry name" value="Aldolase class I"/>
    <property type="match status" value="1"/>
</dbReference>
<dbReference type="PIRSF" id="PIRSF001365">
    <property type="entry name" value="DHDPS"/>
    <property type="match status" value="1"/>
</dbReference>
<keyword evidence="7" id="KW-1185">Reference proteome</keyword>
<dbReference type="PANTHER" id="PTHR12128:SF66">
    <property type="entry name" value="4-HYDROXY-2-OXOGLUTARATE ALDOLASE, MITOCHONDRIAL"/>
    <property type="match status" value="1"/>
</dbReference>
<comment type="caution">
    <text evidence="6">The sequence shown here is derived from an EMBL/GenBank/DDBJ whole genome shotgun (WGS) entry which is preliminary data.</text>
</comment>
<keyword evidence="2 3" id="KW-0456">Lyase</keyword>
<feature type="active site" description="Proton donor/acceptor" evidence="4">
    <location>
        <position position="139"/>
    </location>
</feature>
<feature type="binding site" evidence="5">
    <location>
        <position position="210"/>
    </location>
    <ligand>
        <name>pyruvate</name>
        <dbReference type="ChEBI" id="CHEBI:15361"/>
    </ligand>
</feature>
<accession>A0A974BIR5</accession>
<evidence type="ECO:0000313" key="6">
    <source>
        <dbReference type="EMBL" id="NYB73994.1"/>
    </source>
</evidence>
<dbReference type="Pfam" id="PF00701">
    <property type="entry name" value="DHDPS"/>
    <property type="match status" value="1"/>
</dbReference>
<evidence type="ECO:0000256" key="3">
    <source>
        <dbReference type="PIRNR" id="PIRNR001365"/>
    </source>
</evidence>
<feature type="active site" description="Schiff-base intermediate with substrate" evidence="4">
    <location>
        <position position="167"/>
    </location>
</feature>
<dbReference type="AlphaFoldDB" id="A0A974BIR5"/>
<dbReference type="SMART" id="SM01130">
    <property type="entry name" value="DHDPS"/>
    <property type="match status" value="1"/>
</dbReference>
<dbReference type="PANTHER" id="PTHR12128">
    <property type="entry name" value="DIHYDRODIPICOLINATE SYNTHASE"/>
    <property type="match status" value="1"/>
</dbReference>
<dbReference type="SUPFAM" id="SSF51569">
    <property type="entry name" value="Aldolase"/>
    <property type="match status" value="1"/>
</dbReference>
<comment type="similarity">
    <text evidence="1 3">Belongs to the DapA family.</text>
</comment>
<gene>
    <name evidence="6" type="ORF">HZF24_07545</name>
</gene>